<feature type="compositionally biased region" description="Basic and acidic residues" evidence="1">
    <location>
        <begin position="1"/>
        <end position="16"/>
    </location>
</feature>
<dbReference type="Proteomes" id="UP000238348">
    <property type="component" value="Chromosome"/>
</dbReference>
<gene>
    <name evidence="2" type="ORF">SOCE26_076800</name>
</gene>
<accession>A0A2L0F3N1</accession>
<feature type="compositionally biased region" description="Low complexity" evidence="1">
    <location>
        <begin position="202"/>
        <end position="214"/>
    </location>
</feature>
<proteinExistence type="predicted"/>
<organism evidence="2 3">
    <name type="scientific">Sorangium cellulosum</name>
    <name type="common">Polyangium cellulosum</name>
    <dbReference type="NCBI Taxonomy" id="56"/>
    <lineage>
        <taxon>Bacteria</taxon>
        <taxon>Pseudomonadati</taxon>
        <taxon>Myxococcota</taxon>
        <taxon>Polyangia</taxon>
        <taxon>Polyangiales</taxon>
        <taxon>Polyangiaceae</taxon>
        <taxon>Sorangium</taxon>
    </lineage>
</organism>
<dbReference type="AlphaFoldDB" id="A0A2L0F3N1"/>
<feature type="compositionally biased region" description="Basic and acidic residues" evidence="1">
    <location>
        <begin position="57"/>
        <end position="78"/>
    </location>
</feature>
<feature type="region of interest" description="Disordered" evidence="1">
    <location>
        <begin position="188"/>
        <end position="217"/>
    </location>
</feature>
<name>A0A2L0F3N1_SORCE</name>
<feature type="region of interest" description="Disordered" evidence="1">
    <location>
        <begin position="1"/>
        <end position="98"/>
    </location>
</feature>
<evidence type="ECO:0000313" key="2">
    <source>
        <dbReference type="EMBL" id="AUX46175.1"/>
    </source>
</evidence>
<dbReference type="EMBL" id="CP012673">
    <property type="protein sequence ID" value="AUX46175.1"/>
    <property type="molecule type" value="Genomic_DNA"/>
</dbReference>
<protein>
    <submittedName>
        <fullName evidence="2">Uncharacterized protein</fullName>
    </submittedName>
</protein>
<evidence type="ECO:0000256" key="1">
    <source>
        <dbReference type="SAM" id="MobiDB-lite"/>
    </source>
</evidence>
<reference evidence="2 3" key="1">
    <citation type="submission" date="2015-09" db="EMBL/GenBank/DDBJ databases">
        <title>Sorangium comparison.</title>
        <authorList>
            <person name="Zaburannyi N."/>
            <person name="Bunk B."/>
            <person name="Overmann J."/>
            <person name="Mueller R."/>
        </authorList>
    </citation>
    <scope>NUCLEOTIDE SEQUENCE [LARGE SCALE GENOMIC DNA]</scope>
    <source>
        <strain evidence="2 3">So ce26</strain>
    </source>
</reference>
<dbReference type="RefSeq" id="WP_104984426.1">
    <property type="nucleotide sequence ID" value="NZ_CP012673.1"/>
</dbReference>
<dbReference type="OrthoDB" id="5503024at2"/>
<sequence>MRRIRRDATKVWHNPELHTAYGRGQPNSAGLPRPTQTGEDRRAAKQHRAALEALFSPRKEPEVEDSKGGRVKSGRDAASKTPGRIVLAPPPQSDPKAVERQRLLSKLLGASGRPNISKAANDFLRAGHAFPAEQDVYLQLLEHSDEQRIQQAIDELSSILVGELPKRRAVLESRLRRIEEFAEEAATREAAERLRRQVSGRAEAPGANGAAEPVAPLPTASAPAAISLPADGGDAAERGALCAAAEAAGEAE</sequence>
<evidence type="ECO:0000313" key="3">
    <source>
        <dbReference type="Proteomes" id="UP000238348"/>
    </source>
</evidence>